<dbReference type="PIRSF" id="PIRSF002741">
    <property type="entry name" value="MppA"/>
    <property type="match status" value="1"/>
</dbReference>
<dbReference type="SUPFAM" id="SSF53850">
    <property type="entry name" value="Periplasmic binding protein-like II"/>
    <property type="match status" value="1"/>
</dbReference>
<dbReference type="PANTHER" id="PTHR30290:SF9">
    <property type="entry name" value="OLIGOPEPTIDE-BINDING PROTEIN APPA"/>
    <property type="match status" value="1"/>
</dbReference>
<dbReference type="GO" id="GO:1904680">
    <property type="term" value="F:peptide transmembrane transporter activity"/>
    <property type="evidence" value="ECO:0007669"/>
    <property type="project" value="TreeGrafter"/>
</dbReference>
<dbReference type="GO" id="GO:0042597">
    <property type="term" value="C:periplasmic space"/>
    <property type="evidence" value="ECO:0007669"/>
    <property type="project" value="UniProtKB-ARBA"/>
</dbReference>
<feature type="region of interest" description="Disordered" evidence="4">
    <location>
        <begin position="25"/>
        <end position="50"/>
    </location>
</feature>
<dbReference type="RefSeq" id="WP_137277595.1">
    <property type="nucleotide sequence ID" value="NZ_QKNX01000009.1"/>
</dbReference>
<dbReference type="AlphaFoldDB" id="A0A4U5J9R5"/>
<dbReference type="EMBL" id="QKNX01000009">
    <property type="protein sequence ID" value="TKR24478.1"/>
    <property type="molecule type" value="Genomic_DNA"/>
</dbReference>
<evidence type="ECO:0000256" key="3">
    <source>
        <dbReference type="ARBA" id="ARBA00022729"/>
    </source>
</evidence>
<feature type="domain" description="Solute-binding protein family 5" evidence="5">
    <location>
        <begin position="99"/>
        <end position="463"/>
    </location>
</feature>
<dbReference type="GO" id="GO:0043190">
    <property type="term" value="C:ATP-binding cassette (ABC) transporter complex"/>
    <property type="evidence" value="ECO:0007669"/>
    <property type="project" value="InterPro"/>
</dbReference>
<evidence type="ECO:0000259" key="5">
    <source>
        <dbReference type="Pfam" id="PF00496"/>
    </source>
</evidence>
<gene>
    <name evidence="6" type="ORF">DM868_14720</name>
</gene>
<keyword evidence="2" id="KW-0813">Transport</keyword>
<proteinExistence type="inferred from homology"/>
<keyword evidence="3" id="KW-0732">Signal</keyword>
<accession>A0A4U5J9R5</accession>
<dbReference type="PROSITE" id="PS51318">
    <property type="entry name" value="TAT"/>
    <property type="match status" value="1"/>
</dbReference>
<dbReference type="Gene3D" id="3.10.105.10">
    <property type="entry name" value="Dipeptide-binding Protein, Domain 3"/>
    <property type="match status" value="1"/>
</dbReference>
<reference evidence="6 7" key="1">
    <citation type="submission" date="2019-04" db="EMBL/GenBank/DDBJ databases">
        <title>Natronomonas sp. F20-122 a newhaloarchaeon isolated from a saline saltern of Isla Bacuta, Huelva, Spain.</title>
        <authorList>
            <person name="Duran-Viseras A."/>
            <person name="Sanchez-Porro C."/>
            <person name="Ventosa A."/>
        </authorList>
    </citation>
    <scope>NUCLEOTIDE SEQUENCE [LARGE SCALE GENOMIC DNA]</scope>
    <source>
        <strain evidence="6 7">F20-122</strain>
    </source>
</reference>
<dbReference type="PANTHER" id="PTHR30290">
    <property type="entry name" value="PERIPLASMIC BINDING COMPONENT OF ABC TRANSPORTER"/>
    <property type="match status" value="1"/>
</dbReference>
<dbReference type="PROSITE" id="PS51257">
    <property type="entry name" value="PROKAR_LIPOPROTEIN"/>
    <property type="match status" value="1"/>
</dbReference>
<comment type="similarity">
    <text evidence="1">Belongs to the bacterial solute-binding protein 5 family.</text>
</comment>
<dbReference type="Gene3D" id="3.40.190.10">
    <property type="entry name" value="Periplasmic binding protein-like II"/>
    <property type="match status" value="1"/>
</dbReference>
<keyword evidence="7" id="KW-1185">Reference proteome</keyword>
<comment type="caution">
    <text evidence="6">The sequence shown here is derived from an EMBL/GenBank/DDBJ whole genome shotgun (WGS) entry which is preliminary data.</text>
</comment>
<protein>
    <recommendedName>
        <fullName evidence="5">Solute-binding protein family 5 domain-containing protein</fullName>
    </recommendedName>
</protein>
<dbReference type="InterPro" id="IPR006311">
    <property type="entry name" value="TAT_signal"/>
</dbReference>
<organism evidence="6 7">
    <name type="scientific">Natronomonas salsuginis</name>
    <dbReference type="NCBI Taxonomy" id="2217661"/>
    <lineage>
        <taxon>Archaea</taxon>
        <taxon>Methanobacteriati</taxon>
        <taxon>Methanobacteriota</taxon>
        <taxon>Stenosarchaea group</taxon>
        <taxon>Halobacteria</taxon>
        <taxon>Halobacteriales</taxon>
        <taxon>Natronomonadaceae</taxon>
        <taxon>Natronomonas</taxon>
    </lineage>
</organism>
<dbReference type="Proteomes" id="UP000308037">
    <property type="component" value="Unassembled WGS sequence"/>
</dbReference>
<evidence type="ECO:0000313" key="7">
    <source>
        <dbReference type="Proteomes" id="UP000308037"/>
    </source>
</evidence>
<dbReference type="GO" id="GO:0015833">
    <property type="term" value="P:peptide transport"/>
    <property type="evidence" value="ECO:0007669"/>
    <property type="project" value="TreeGrafter"/>
</dbReference>
<dbReference type="InterPro" id="IPR039424">
    <property type="entry name" value="SBP_5"/>
</dbReference>
<evidence type="ECO:0000256" key="4">
    <source>
        <dbReference type="SAM" id="MobiDB-lite"/>
    </source>
</evidence>
<dbReference type="InterPro" id="IPR000914">
    <property type="entry name" value="SBP_5_dom"/>
</dbReference>
<sequence length="544" mass="60012">MEPNRRQFIKGLSAPVGATLLAGCSGGGESNTQGGNGGNGGNGGGQTGAELFPNRELNLAVAAASDSTVDQHQTGGIQNAAAITLTYERLIDRDLEGNMQPMLATDWGREEPGRFRCELREGVSWHNGDEFTAEDVAFSVDRIQDPDVHLTSDLQGNLPGITGTEIIDDYTIDILSDGFNSFVETALSHFLGLVIVNKDWIEARDPSETAINAMGTGPMQLVDVETGGVSATFEIFEDYWGELPEWANSVDTVTINWIGESSSRVSGLRAEEYMIAESVPPADVQTIEQAENLSLNTSPTSRVIKIVMDQRQEPWNIWEMREAMNLAVDQDAYINDIMDGFAVKSTQPTLPQMFGYDPDIEPIGYDPDRAEELIDEAGFSGIELQLTVPTGRYLLGEEFGLALVDQINQLSNVTCEADIVDYGNFTDAWVSSRPLDMDFFIVGYGHPAWDGRETINSTLLNTDSQSRFGENPRYDELQDLFDRSIRAPRDEAEELTKEMNRLCVEERCWVFLHGQQALIGHNNALDYRGRQDELVTPLDSGINQ</sequence>
<name>A0A4U5J9R5_9EURY</name>
<dbReference type="Gene3D" id="3.90.76.10">
    <property type="entry name" value="Dipeptide-binding Protein, Domain 1"/>
    <property type="match status" value="1"/>
</dbReference>
<feature type="compositionally biased region" description="Gly residues" evidence="4">
    <location>
        <begin position="25"/>
        <end position="47"/>
    </location>
</feature>
<evidence type="ECO:0000256" key="1">
    <source>
        <dbReference type="ARBA" id="ARBA00005695"/>
    </source>
</evidence>
<dbReference type="InterPro" id="IPR030678">
    <property type="entry name" value="Peptide/Ni-bd"/>
</dbReference>
<dbReference type="Pfam" id="PF00496">
    <property type="entry name" value="SBP_bac_5"/>
    <property type="match status" value="1"/>
</dbReference>
<evidence type="ECO:0000256" key="2">
    <source>
        <dbReference type="ARBA" id="ARBA00022448"/>
    </source>
</evidence>
<dbReference type="OrthoDB" id="194307at2157"/>
<evidence type="ECO:0000313" key="6">
    <source>
        <dbReference type="EMBL" id="TKR24478.1"/>
    </source>
</evidence>